<accession>A0A6C0LFN5</accession>
<sequence length="115" mass="13844">MIFIILLIYFILLIIIEFFFICSTSNKKESITLENIENIDKFDFKKHKLEKEKSENDVDIKNFVGKFVIVNNYGFYINLDDWNLLQPKKLYEFKVPVNIKIIKIKNNEDIEYLLN</sequence>
<proteinExistence type="predicted"/>
<evidence type="ECO:0000256" key="1">
    <source>
        <dbReference type="SAM" id="Phobius"/>
    </source>
</evidence>
<name>A0A6C0LFN5_9ZZZZ</name>
<dbReference type="EMBL" id="MN740474">
    <property type="protein sequence ID" value="QHU28805.1"/>
    <property type="molecule type" value="Genomic_DNA"/>
</dbReference>
<reference evidence="2" key="1">
    <citation type="journal article" date="2020" name="Nature">
        <title>Giant virus diversity and host interactions through global metagenomics.</title>
        <authorList>
            <person name="Schulz F."/>
            <person name="Roux S."/>
            <person name="Paez-Espino D."/>
            <person name="Jungbluth S."/>
            <person name="Walsh D.A."/>
            <person name="Denef V.J."/>
            <person name="McMahon K.D."/>
            <person name="Konstantinidis K.T."/>
            <person name="Eloe-Fadrosh E.A."/>
            <person name="Kyrpides N.C."/>
            <person name="Woyke T."/>
        </authorList>
    </citation>
    <scope>NUCLEOTIDE SEQUENCE</scope>
    <source>
        <strain evidence="2">GVMAG-M-3300027791-30</strain>
    </source>
</reference>
<keyword evidence="1" id="KW-0472">Membrane</keyword>
<protein>
    <submittedName>
        <fullName evidence="2">Uncharacterized protein</fullName>
    </submittedName>
</protein>
<evidence type="ECO:0000313" key="2">
    <source>
        <dbReference type="EMBL" id="QHU28805.1"/>
    </source>
</evidence>
<keyword evidence="1" id="KW-1133">Transmembrane helix</keyword>
<feature type="transmembrane region" description="Helical" evidence="1">
    <location>
        <begin position="6"/>
        <end position="23"/>
    </location>
</feature>
<dbReference type="AlphaFoldDB" id="A0A6C0LFN5"/>
<keyword evidence="1" id="KW-0812">Transmembrane</keyword>
<organism evidence="2">
    <name type="scientific">viral metagenome</name>
    <dbReference type="NCBI Taxonomy" id="1070528"/>
    <lineage>
        <taxon>unclassified sequences</taxon>
        <taxon>metagenomes</taxon>
        <taxon>organismal metagenomes</taxon>
    </lineage>
</organism>